<keyword evidence="5 10" id="KW-0547">Nucleotide-binding</keyword>
<evidence type="ECO:0000256" key="10">
    <source>
        <dbReference type="RuleBase" id="RU000544"/>
    </source>
</evidence>
<keyword evidence="7 10" id="KW-0067">ATP-binding</keyword>
<feature type="active site" description="Proton acceptor" evidence="8">
    <location>
        <position position="99"/>
    </location>
</feature>
<evidence type="ECO:0000256" key="3">
    <source>
        <dbReference type="ARBA" id="ARBA00022634"/>
    </source>
</evidence>
<evidence type="ECO:0000256" key="6">
    <source>
        <dbReference type="ARBA" id="ARBA00022777"/>
    </source>
</evidence>
<dbReference type="GO" id="GO:0046104">
    <property type="term" value="P:thymidine metabolic process"/>
    <property type="evidence" value="ECO:0007669"/>
    <property type="project" value="TreeGrafter"/>
</dbReference>
<dbReference type="PANTHER" id="PTHR11441:SF0">
    <property type="entry name" value="THYMIDINE KINASE, CYTOSOLIC"/>
    <property type="match status" value="1"/>
</dbReference>
<dbReference type="Gene3D" id="3.30.60.20">
    <property type="match status" value="1"/>
</dbReference>
<proteinExistence type="inferred from homology"/>
<dbReference type="AlphaFoldDB" id="A0A2M7AXS4"/>
<dbReference type="SUPFAM" id="SSF52540">
    <property type="entry name" value="P-loop containing nucleoside triphosphate hydrolases"/>
    <property type="match status" value="1"/>
</dbReference>
<dbReference type="InterPro" id="IPR027417">
    <property type="entry name" value="P-loop_NTPase"/>
</dbReference>
<dbReference type="Gene3D" id="3.40.50.300">
    <property type="entry name" value="P-loop containing nucleotide triphosphate hydrolases"/>
    <property type="match status" value="1"/>
</dbReference>
<accession>A0A2M7AXS4</accession>
<evidence type="ECO:0000256" key="4">
    <source>
        <dbReference type="ARBA" id="ARBA00022679"/>
    </source>
</evidence>
<dbReference type="GO" id="GO:0005829">
    <property type="term" value="C:cytosol"/>
    <property type="evidence" value="ECO:0007669"/>
    <property type="project" value="TreeGrafter"/>
</dbReference>
<dbReference type="GO" id="GO:0005524">
    <property type="term" value="F:ATP binding"/>
    <property type="evidence" value="ECO:0007669"/>
    <property type="project" value="UniProtKB-KW"/>
</dbReference>
<dbReference type="Pfam" id="PF00265">
    <property type="entry name" value="TK"/>
    <property type="match status" value="1"/>
</dbReference>
<comment type="caution">
    <text evidence="12">The sequence shown here is derived from an EMBL/GenBank/DDBJ whole genome shotgun (WGS) entry which is preliminary data.</text>
</comment>
<dbReference type="PIRSF" id="PIRSF035805">
    <property type="entry name" value="TK_cell"/>
    <property type="match status" value="1"/>
</dbReference>
<keyword evidence="6 10" id="KW-0418">Kinase</keyword>
<dbReference type="EC" id="2.7.1.21" evidence="2 10"/>
<evidence type="ECO:0000313" key="13">
    <source>
        <dbReference type="Proteomes" id="UP000228775"/>
    </source>
</evidence>
<organism evidence="12 13">
    <name type="scientific">Candidatus Portnoybacteria bacterium CG06_land_8_20_14_3_00_39_12</name>
    <dbReference type="NCBI Taxonomy" id="1974809"/>
    <lineage>
        <taxon>Bacteria</taxon>
        <taxon>Candidatus Portnoyibacteriota</taxon>
    </lineage>
</organism>
<dbReference type="EMBL" id="PEVY01000025">
    <property type="protein sequence ID" value="PIU75359.1"/>
    <property type="molecule type" value="Genomic_DNA"/>
</dbReference>
<gene>
    <name evidence="12" type="ORF">COS76_01110</name>
</gene>
<evidence type="ECO:0000313" key="12">
    <source>
        <dbReference type="EMBL" id="PIU75359.1"/>
    </source>
</evidence>
<evidence type="ECO:0000256" key="11">
    <source>
        <dbReference type="RuleBase" id="RU004165"/>
    </source>
</evidence>
<comment type="catalytic activity">
    <reaction evidence="10">
        <text>thymidine + ATP = dTMP + ADP + H(+)</text>
        <dbReference type="Rhea" id="RHEA:19129"/>
        <dbReference type="ChEBI" id="CHEBI:15378"/>
        <dbReference type="ChEBI" id="CHEBI:17748"/>
        <dbReference type="ChEBI" id="CHEBI:30616"/>
        <dbReference type="ChEBI" id="CHEBI:63528"/>
        <dbReference type="ChEBI" id="CHEBI:456216"/>
        <dbReference type="EC" id="2.7.1.21"/>
    </reaction>
</comment>
<dbReference type="GO" id="GO:0004797">
    <property type="term" value="F:thymidine kinase activity"/>
    <property type="evidence" value="ECO:0007669"/>
    <property type="project" value="UniProtKB-EC"/>
</dbReference>
<evidence type="ECO:0000256" key="5">
    <source>
        <dbReference type="ARBA" id="ARBA00022741"/>
    </source>
</evidence>
<keyword evidence="3 10" id="KW-0237">DNA synthesis</keyword>
<dbReference type="GO" id="GO:0071897">
    <property type="term" value="P:DNA biosynthetic process"/>
    <property type="evidence" value="ECO:0007669"/>
    <property type="project" value="UniProtKB-KW"/>
</dbReference>
<protein>
    <recommendedName>
        <fullName evidence="2 10">Thymidine kinase</fullName>
        <ecNumber evidence="2 10">2.7.1.21</ecNumber>
    </recommendedName>
</protein>
<name>A0A2M7AXS4_9BACT</name>
<evidence type="ECO:0000256" key="1">
    <source>
        <dbReference type="ARBA" id="ARBA00007587"/>
    </source>
</evidence>
<keyword evidence="4 10" id="KW-0808">Transferase</keyword>
<evidence type="ECO:0000256" key="7">
    <source>
        <dbReference type="ARBA" id="ARBA00022840"/>
    </source>
</evidence>
<feature type="binding site" evidence="9">
    <location>
        <begin position="184"/>
        <end position="187"/>
    </location>
    <ligand>
        <name>substrate</name>
    </ligand>
</feature>
<reference evidence="13" key="1">
    <citation type="submission" date="2017-09" db="EMBL/GenBank/DDBJ databases">
        <title>Depth-based differentiation of microbial function through sediment-hosted aquifers and enrichment of novel symbionts in the deep terrestrial subsurface.</title>
        <authorList>
            <person name="Probst A.J."/>
            <person name="Ladd B."/>
            <person name="Jarett J.K."/>
            <person name="Geller-Mcgrath D.E."/>
            <person name="Sieber C.M.K."/>
            <person name="Emerson J.B."/>
            <person name="Anantharaman K."/>
            <person name="Thomas B.C."/>
            <person name="Malmstrom R."/>
            <person name="Stieglmeier M."/>
            <person name="Klingl A."/>
            <person name="Woyke T."/>
            <person name="Ryan C.M."/>
            <person name="Banfield J.F."/>
        </authorList>
    </citation>
    <scope>NUCLEOTIDE SEQUENCE [LARGE SCALE GENOMIC DNA]</scope>
</reference>
<dbReference type="Proteomes" id="UP000228775">
    <property type="component" value="Unassembled WGS sequence"/>
</dbReference>
<dbReference type="PANTHER" id="PTHR11441">
    <property type="entry name" value="THYMIDINE KINASE"/>
    <property type="match status" value="1"/>
</dbReference>
<evidence type="ECO:0000256" key="8">
    <source>
        <dbReference type="PIRSR" id="PIRSR035805-1"/>
    </source>
</evidence>
<comment type="similarity">
    <text evidence="1 11">Belongs to the thymidine kinase family.</text>
</comment>
<dbReference type="InterPro" id="IPR001267">
    <property type="entry name" value="Thymidine_kinase"/>
</dbReference>
<feature type="binding site" evidence="9">
    <location>
        <position position="202"/>
    </location>
    <ligand>
        <name>substrate</name>
    </ligand>
</feature>
<sequence>MIGMNRIKIFVGPCASGKTKAAIQLARTLMSDGKKVAAFKAFIDTRGVAARLNHLISRDGKDVVATRVKNASQILGLLDDSCVLIDGIYGVPEVILIDEAQFFGRDIIRVVRQLMCWHKRIIITGLARDCFGRPFRFVPQLMALAESGDDIAVKQALCAVCGQLGATQIQRLIDGQPASLGKQIIVGEDHDFGKFAQAKITYEPRCNLHHQIASTSWWRKLYFSILYRLQN</sequence>
<evidence type="ECO:0000256" key="2">
    <source>
        <dbReference type="ARBA" id="ARBA00012118"/>
    </source>
</evidence>
<evidence type="ECO:0000256" key="9">
    <source>
        <dbReference type="PIRSR" id="PIRSR035805-2"/>
    </source>
</evidence>